<sequence>MRDFTANVEPPLVLLSGTPAYWVCVHTVPTTHTTQGEGVTGEAVCKNKSLVHRVCSEGSRFWFLLVSKALLKVPGPSVLYGSAHCLAVHAQRADSQPRQKPGASLIVCRDGAVSGVVVKSVEVFAALWAEIKGTCKMFQKLVFHP</sequence>
<accession>A0A480FDN3</accession>
<dbReference type="EMBL" id="DQIR01075065">
    <property type="protein sequence ID" value="HDA30541.1"/>
    <property type="molecule type" value="Transcribed_RNA"/>
</dbReference>
<reference evidence="1" key="1">
    <citation type="journal article" date="2019" name="PeerJ">
        <title>Genes of the pig, Sus scrofa, reconstructed with EvidentialGene.</title>
        <authorList>
            <person name="Gilbert D.G."/>
        </authorList>
    </citation>
    <scope>NUCLEOTIDE SEQUENCE</scope>
</reference>
<proteinExistence type="predicted"/>
<evidence type="ECO:0000313" key="1">
    <source>
        <dbReference type="EMBL" id="HCZ98149.1"/>
    </source>
</evidence>
<organism evidence="1">
    <name type="scientific">Sus scrofa</name>
    <name type="common">Pig</name>
    <dbReference type="NCBI Taxonomy" id="9823"/>
    <lineage>
        <taxon>Eukaryota</taxon>
        <taxon>Metazoa</taxon>
        <taxon>Chordata</taxon>
        <taxon>Craniata</taxon>
        <taxon>Vertebrata</taxon>
        <taxon>Euteleostomi</taxon>
        <taxon>Mammalia</taxon>
        <taxon>Eutheria</taxon>
        <taxon>Laurasiatheria</taxon>
        <taxon>Artiodactyla</taxon>
        <taxon>Suina</taxon>
        <taxon>Suidae</taxon>
        <taxon>Sus</taxon>
    </lineage>
</organism>
<protein>
    <submittedName>
        <fullName evidence="1">Protein FAM150B</fullName>
    </submittedName>
</protein>
<name>A0A480FDN3_PIG</name>
<dbReference type="EMBL" id="DQIR01042674">
    <property type="protein sequence ID" value="HCZ98149.1"/>
    <property type="molecule type" value="Transcribed_RNA"/>
</dbReference>
<dbReference type="AlphaFoldDB" id="A0A480FDN3"/>